<sequence length="343" mass="37738">MRTESITEREPLIENGSIDGTYYGTAVADPNNEVFHCHGLRMVPQAESNSKAKKVLWISIMMCLGFMIAEVIGGIWAQSLAIITDAAHLLTDFASMMISLFSLYIASRPPSQRMSFGWHRAVLVFLAIQRMIAQTYEINATVMAITAGVGVIVNIAMGMTLFFGGGHGHHHGHSHGHSHTNSNAVDSHDHSHGTDENGGGGEEHNINVRAAFIHVLGDLIQSIGVLIAALLILWNEDWAIADPICTLMFSVIVLFTTIYIIRDALVVLLEGRPSSIDFRTVLLSLENIKGVKKVHDLRIWALTMDKIAISVHLEIDPDAQDAQEILRETTTMLRNQYGAHETT</sequence>
<reference evidence="2" key="1">
    <citation type="submission" date="2022-11" db="UniProtKB">
        <authorList>
            <consortium name="WormBaseParasite"/>
        </authorList>
    </citation>
    <scope>IDENTIFICATION</scope>
</reference>
<dbReference type="WBParaSite" id="PS1159_v2.g24698.t1">
    <property type="protein sequence ID" value="PS1159_v2.g24698.t1"/>
    <property type="gene ID" value="PS1159_v2.g24698"/>
</dbReference>
<protein>
    <submittedName>
        <fullName evidence="2">Uncharacterized protein</fullName>
    </submittedName>
</protein>
<evidence type="ECO:0000313" key="1">
    <source>
        <dbReference type="Proteomes" id="UP000887580"/>
    </source>
</evidence>
<accession>A0AC35G7P5</accession>
<evidence type="ECO:0000313" key="2">
    <source>
        <dbReference type="WBParaSite" id="PS1159_v2.g24698.t1"/>
    </source>
</evidence>
<proteinExistence type="predicted"/>
<dbReference type="Proteomes" id="UP000887580">
    <property type="component" value="Unplaced"/>
</dbReference>
<name>A0AC35G7P5_9BILA</name>
<organism evidence="1 2">
    <name type="scientific">Panagrolaimus sp. PS1159</name>
    <dbReference type="NCBI Taxonomy" id="55785"/>
    <lineage>
        <taxon>Eukaryota</taxon>
        <taxon>Metazoa</taxon>
        <taxon>Ecdysozoa</taxon>
        <taxon>Nematoda</taxon>
        <taxon>Chromadorea</taxon>
        <taxon>Rhabditida</taxon>
        <taxon>Tylenchina</taxon>
        <taxon>Panagrolaimomorpha</taxon>
        <taxon>Panagrolaimoidea</taxon>
        <taxon>Panagrolaimidae</taxon>
        <taxon>Panagrolaimus</taxon>
    </lineage>
</organism>